<dbReference type="EMBL" id="STFF01000005">
    <property type="protein sequence ID" value="THU37326.1"/>
    <property type="molecule type" value="Genomic_DNA"/>
</dbReference>
<dbReference type="GO" id="GO:0016020">
    <property type="term" value="C:membrane"/>
    <property type="evidence" value="ECO:0007669"/>
    <property type="project" value="UniProtKB-SubCell"/>
</dbReference>
<accession>A0A4V4H0P0</accession>
<dbReference type="PANTHER" id="PTHR30238">
    <property type="entry name" value="MEMBRANE BOUND PREDICTED REDOX MODULATOR"/>
    <property type="match status" value="1"/>
</dbReference>
<evidence type="ECO:0000256" key="4">
    <source>
        <dbReference type="ARBA" id="ARBA00022989"/>
    </source>
</evidence>
<feature type="transmembrane region" description="Helical" evidence="6">
    <location>
        <begin position="6"/>
        <end position="26"/>
    </location>
</feature>
<evidence type="ECO:0000313" key="7">
    <source>
        <dbReference type="EMBL" id="THU37326.1"/>
    </source>
</evidence>
<keyword evidence="4 6" id="KW-1133">Transmembrane helix</keyword>
<evidence type="ECO:0000256" key="2">
    <source>
        <dbReference type="ARBA" id="ARBA00007511"/>
    </source>
</evidence>
<feature type="transmembrane region" description="Helical" evidence="6">
    <location>
        <begin position="103"/>
        <end position="123"/>
    </location>
</feature>
<dbReference type="PANTHER" id="PTHR30238:SF0">
    <property type="entry name" value="THYLAKOID MEMBRANE PROTEIN TERC, CHLOROPLASTIC"/>
    <property type="match status" value="1"/>
</dbReference>
<evidence type="ECO:0000256" key="6">
    <source>
        <dbReference type="SAM" id="Phobius"/>
    </source>
</evidence>
<keyword evidence="8" id="KW-1185">Reference proteome</keyword>
<dbReference type="NCBIfam" id="TIGR03718">
    <property type="entry name" value="R_switched_Alx"/>
    <property type="match status" value="1"/>
</dbReference>
<feature type="transmembrane region" description="Helical" evidence="6">
    <location>
        <begin position="228"/>
        <end position="248"/>
    </location>
</feature>
<evidence type="ECO:0000256" key="3">
    <source>
        <dbReference type="ARBA" id="ARBA00022692"/>
    </source>
</evidence>
<comment type="caution">
    <text evidence="7">The sequence shown here is derived from an EMBL/GenBank/DDBJ whole genome shotgun (WGS) entry which is preliminary data.</text>
</comment>
<feature type="transmembrane region" description="Helical" evidence="6">
    <location>
        <begin position="295"/>
        <end position="314"/>
    </location>
</feature>
<dbReference type="Proteomes" id="UP000306918">
    <property type="component" value="Unassembled WGS sequence"/>
</dbReference>
<comment type="subcellular location">
    <subcellularLocation>
        <location evidence="1">Membrane</location>
        <topology evidence="1">Multi-pass membrane protein</topology>
    </subcellularLocation>
</comment>
<reference evidence="7 8" key="1">
    <citation type="submission" date="2019-04" db="EMBL/GenBank/DDBJ databases">
        <title>Niastella caeni sp. nov., isolated from activated sludge.</title>
        <authorList>
            <person name="Sheng M."/>
        </authorList>
    </citation>
    <scope>NUCLEOTIDE SEQUENCE [LARGE SCALE GENOMIC DNA]</scope>
    <source>
        <strain evidence="7 8">HX-2-15</strain>
    </source>
</reference>
<feature type="transmembrane region" description="Helical" evidence="6">
    <location>
        <begin position="38"/>
        <end position="58"/>
    </location>
</feature>
<protein>
    <submittedName>
        <fullName evidence="7">TerC/Alx family metal homeostasis membrane protein</fullName>
    </submittedName>
</protein>
<dbReference type="OrthoDB" id="9783692at2"/>
<evidence type="ECO:0000313" key="8">
    <source>
        <dbReference type="Proteomes" id="UP000306918"/>
    </source>
</evidence>
<dbReference type="AlphaFoldDB" id="A0A4V4H0P0"/>
<keyword evidence="3 6" id="KW-0812">Transmembrane</keyword>
<keyword evidence="5 6" id="KW-0472">Membrane</keyword>
<feature type="transmembrane region" description="Helical" evidence="6">
    <location>
        <begin position="70"/>
        <end position="91"/>
    </location>
</feature>
<gene>
    <name evidence="7" type="ORF">FAM09_20495</name>
</gene>
<feature type="transmembrane region" description="Helical" evidence="6">
    <location>
        <begin position="255"/>
        <end position="275"/>
    </location>
</feature>
<evidence type="ECO:0000256" key="1">
    <source>
        <dbReference type="ARBA" id="ARBA00004141"/>
    </source>
</evidence>
<proteinExistence type="inferred from homology"/>
<evidence type="ECO:0000256" key="5">
    <source>
        <dbReference type="ARBA" id="ARBA00023136"/>
    </source>
</evidence>
<sequence>MTPEQLTFLIFGSLLVLALAFDLGLLSKKTSHVTIKKALWQTAFWVTLALLFFVFVWVENGHGRAIKYVSAYLMEWSLSIDNIFVFILIFGFFEVKEKFYGRVLLIGILMAIIFRIIFIAIGIELVTQFHWILYIFGAILVYTGFGMFKAKNEEEETQNLQENKVYKLLKRVLPLTPEDGDGKWSIRKDGKKYYTSLFVVVIMLATTDIVFALDSIPAVFTLAKGDKLVIYTSNIFAVLGLRSLFFLLRGASDKFAHLQQGIAVILIFIGLKMLLEDLLVKYVLVKYHGIKEIPIYVSLLVIVTCILASIVYSITVSRNNISKDTDAGIDREIH</sequence>
<organism evidence="7 8">
    <name type="scientific">Niastella caeni</name>
    <dbReference type="NCBI Taxonomy" id="2569763"/>
    <lineage>
        <taxon>Bacteria</taxon>
        <taxon>Pseudomonadati</taxon>
        <taxon>Bacteroidota</taxon>
        <taxon>Chitinophagia</taxon>
        <taxon>Chitinophagales</taxon>
        <taxon>Chitinophagaceae</taxon>
        <taxon>Niastella</taxon>
    </lineage>
</organism>
<dbReference type="InterPro" id="IPR022369">
    <property type="entry name" value="Integral_membrane_TerC_rswitch"/>
</dbReference>
<dbReference type="RefSeq" id="WP_136578999.1">
    <property type="nucleotide sequence ID" value="NZ_STFF01000005.1"/>
</dbReference>
<dbReference type="InterPro" id="IPR005496">
    <property type="entry name" value="Integral_membrane_TerC"/>
</dbReference>
<name>A0A4V4H0P0_9BACT</name>
<comment type="similarity">
    <text evidence="2">Belongs to the TerC family.</text>
</comment>
<feature type="transmembrane region" description="Helical" evidence="6">
    <location>
        <begin position="193"/>
        <end position="213"/>
    </location>
</feature>
<feature type="transmembrane region" description="Helical" evidence="6">
    <location>
        <begin position="129"/>
        <end position="148"/>
    </location>
</feature>
<dbReference type="Pfam" id="PF03741">
    <property type="entry name" value="TerC"/>
    <property type="match status" value="1"/>
</dbReference>